<gene>
    <name evidence="2" type="ORF">CPB83DRAFT_854894</name>
</gene>
<evidence type="ECO:0000313" key="3">
    <source>
        <dbReference type="Proteomes" id="UP000807306"/>
    </source>
</evidence>
<evidence type="ECO:0000313" key="2">
    <source>
        <dbReference type="EMBL" id="KAF9528110.1"/>
    </source>
</evidence>
<feature type="compositionally biased region" description="Acidic residues" evidence="1">
    <location>
        <begin position="99"/>
        <end position="113"/>
    </location>
</feature>
<sequence length="113" mass="12688">MSSTKAIKLTYVLNPPTSVESDKSLESLLPKAKSHEYPVVLSAKSDQATSEKDTRSYYTDLRKAIERARVEVGEELTEWRDIVGKEELGKEGKKGEVVVEVDEDEGEQEEEDV</sequence>
<name>A0A9P6JPZ9_9AGAR</name>
<dbReference type="OrthoDB" id="2553859at2759"/>
<organism evidence="2 3">
    <name type="scientific">Crepidotus variabilis</name>
    <dbReference type="NCBI Taxonomy" id="179855"/>
    <lineage>
        <taxon>Eukaryota</taxon>
        <taxon>Fungi</taxon>
        <taxon>Dikarya</taxon>
        <taxon>Basidiomycota</taxon>
        <taxon>Agaricomycotina</taxon>
        <taxon>Agaricomycetes</taxon>
        <taxon>Agaricomycetidae</taxon>
        <taxon>Agaricales</taxon>
        <taxon>Agaricineae</taxon>
        <taxon>Crepidotaceae</taxon>
        <taxon>Crepidotus</taxon>
    </lineage>
</organism>
<dbReference type="AlphaFoldDB" id="A0A9P6JPZ9"/>
<protein>
    <submittedName>
        <fullName evidence="2">Uncharacterized protein</fullName>
    </submittedName>
</protein>
<keyword evidence="3" id="KW-1185">Reference proteome</keyword>
<evidence type="ECO:0000256" key="1">
    <source>
        <dbReference type="SAM" id="MobiDB-lite"/>
    </source>
</evidence>
<dbReference type="EMBL" id="MU157855">
    <property type="protein sequence ID" value="KAF9528110.1"/>
    <property type="molecule type" value="Genomic_DNA"/>
</dbReference>
<reference evidence="2" key="1">
    <citation type="submission" date="2020-11" db="EMBL/GenBank/DDBJ databases">
        <authorList>
            <consortium name="DOE Joint Genome Institute"/>
            <person name="Ahrendt S."/>
            <person name="Riley R."/>
            <person name="Andreopoulos W."/>
            <person name="Labutti K."/>
            <person name="Pangilinan J."/>
            <person name="Ruiz-Duenas F.J."/>
            <person name="Barrasa J.M."/>
            <person name="Sanchez-Garcia M."/>
            <person name="Camarero S."/>
            <person name="Miyauchi S."/>
            <person name="Serrano A."/>
            <person name="Linde D."/>
            <person name="Babiker R."/>
            <person name="Drula E."/>
            <person name="Ayuso-Fernandez I."/>
            <person name="Pacheco R."/>
            <person name="Padilla G."/>
            <person name="Ferreira P."/>
            <person name="Barriuso J."/>
            <person name="Kellner H."/>
            <person name="Castanera R."/>
            <person name="Alfaro M."/>
            <person name="Ramirez L."/>
            <person name="Pisabarro A.G."/>
            <person name="Kuo A."/>
            <person name="Tritt A."/>
            <person name="Lipzen A."/>
            <person name="He G."/>
            <person name="Yan M."/>
            <person name="Ng V."/>
            <person name="Cullen D."/>
            <person name="Martin F."/>
            <person name="Rosso M.-N."/>
            <person name="Henrissat B."/>
            <person name="Hibbett D."/>
            <person name="Martinez A.T."/>
            <person name="Grigoriev I.V."/>
        </authorList>
    </citation>
    <scope>NUCLEOTIDE SEQUENCE</scope>
    <source>
        <strain evidence="2">CBS 506.95</strain>
    </source>
</reference>
<dbReference type="Proteomes" id="UP000807306">
    <property type="component" value="Unassembled WGS sequence"/>
</dbReference>
<comment type="caution">
    <text evidence="2">The sequence shown here is derived from an EMBL/GenBank/DDBJ whole genome shotgun (WGS) entry which is preliminary data.</text>
</comment>
<proteinExistence type="predicted"/>
<accession>A0A9P6JPZ9</accession>
<feature type="region of interest" description="Disordered" evidence="1">
    <location>
        <begin position="89"/>
        <end position="113"/>
    </location>
</feature>